<dbReference type="InterPro" id="IPR028989">
    <property type="entry name" value="RimP_N"/>
</dbReference>
<dbReference type="PANTHER" id="PTHR33867">
    <property type="entry name" value="RIBOSOME MATURATION FACTOR RIMP"/>
    <property type="match status" value="1"/>
</dbReference>
<evidence type="ECO:0000313" key="6">
    <source>
        <dbReference type="EMBL" id="RAL25347.1"/>
    </source>
</evidence>
<keyword evidence="7" id="KW-1185">Reference proteome</keyword>
<dbReference type="EMBL" id="QHKO01000001">
    <property type="protein sequence ID" value="RAL25347.1"/>
    <property type="molecule type" value="Genomic_DNA"/>
</dbReference>
<proteinExistence type="inferred from homology"/>
<dbReference type="GO" id="GO:0005829">
    <property type="term" value="C:cytosol"/>
    <property type="evidence" value="ECO:0007669"/>
    <property type="project" value="TreeGrafter"/>
</dbReference>
<protein>
    <recommendedName>
        <fullName evidence="3">Ribosome maturation factor RimP</fullName>
    </recommendedName>
</protein>
<comment type="similarity">
    <text evidence="3">Belongs to the RimP family.</text>
</comment>
<dbReference type="AlphaFoldDB" id="A0A328C9N7"/>
<dbReference type="InterPro" id="IPR036847">
    <property type="entry name" value="RimP_C_sf"/>
</dbReference>
<keyword evidence="2 3" id="KW-0690">Ribosome biogenesis</keyword>
<dbReference type="GO" id="GO:0006412">
    <property type="term" value="P:translation"/>
    <property type="evidence" value="ECO:0007669"/>
    <property type="project" value="TreeGrafter"/>
</dbReference>
<comment type="subcellular location">
    <subcellularLocation>
        <location evidence="3">Cytoplasm</location>
    </subcellularLocation>
</comment>
<dbReference type="InterPro" id="IPR028998">
    <property type="entry name" value="RimP_C"/>
</dbReference>
<dbReference type="HAMAP" id="MF_01077">
    <property type="entry name" value="RimP"/>
    <property type="match status" value="1"/>
</dbReference>
<name>A0A328C9N7_9DELT</name>
<keyword evidence="1 3" id="KW-0963">Cytoplasm</keyword>
<dbReference type="InterPro" id="IPR003728">
    <property type="entry name" value="Ribosome_maturation_RimP"/>
</dbReference>
<evidence type="ECO:0000259" key="5">
    <source>
        <dbReference type="Pfam" id="PF17384"/>
    </source>
</evidence>
<feature type="domain" description="Ribosome maturation factor RimP C-terminal" evidence="5">
    <location>
        <begin position="115"/>
        <end position="180"/>
    </location>
</feature>
<dbReference type="Pfam" id="PF17384">
    <property type="entry name" value="DUF150_C"/>
    <property type="match status" value="1"/>
</dbReference>
<evidence type="ECO:0000313" key="7">
    <source>
        <dbReference type="Proteomes" id="UP000249169"/>
    </source>
</evidence>
<reference evidence="6 7" key="1">
    <citation type="submission" date="2018-05" db="EMBL/GenBank/DDBJ databases">
        <title>Lujinxingia marina gen. nov. sp. nov., a new facultative anaerobic member of the class Deltaproteobacteria, and proposal of Lujinxingaceae fam. nov.</title>
        <authorList>
            <person name="Li C.-M."/>
        </authorList>
    </citation>
    <scope>NUCLEOTIDE SEQUENCE [LARGE SCALE GENOMIC DNA]</scope>
    <source>
        <strain evidence="6 7">B210</strain>
    </source>
</reference>
<dbReference type="InterPro" id="IPR035956">
    <property type="entry name" value="RimP_N_sf"/>
</dbReference>
<feature type="domain" description="Ribosome maturation factor RimP N-terminal" evidence="4">
    <location>
        <begin position="38"/>
        <end position="112"/>
    </location>
</feature>
<evidence type="ECO:0000259" key="4">
    <source>
        <dbReference type="Pfam" id="PF02576"/>
    </source>
</evidence>
<comment type="function">
    <text evidence="3">Required for maturation of 30S ribosomal subunits.</text>
</comment>
<accession>A0A328C9N7</accession>
<dbReference type="Proteomes" id="UP000249169">
    <property type="component" value="Unassembled WGS sequence"/>
</dbReference>
<dbReference type="Gene3D" id="3.30.300.70">
    <property type="entry name" value="RimP-like superfamily, N-terminal"/>
    <property type="match status" value="1"/>
</dbReference>
<dbReference type="Gene3D" id="2.30.30.180">
    <property type="entry name" value="Ribosome maturation factor RimP, C-terminal domain"/>
    <property type="match status" value="1"/>
</dbReference>
<dbReference type="Pfam" id="PF02576">
    <property type="entry name" value="RimP_N"/>
    <property type="match status" value="1"/>
</dbReference>
<evidence type="ECO:0000256" key="3">
    <source>
        <dbReference type="HAMAP-Rule" id="MF_01077"/>
    </source>
</evidence>
<gene>
    <name evidence="3" type="primary">rimP</name>
    <name evidence="6" type="ORF">DL240_03815</name>
</gene>
<comment type="caution">
    <text evidence="6">The sequence shown here is derived from an EMBL/GenBank/DDBJ whole genome shotgun (WGS) entry which is preliminary data.</text>
</comment>
<evidence type="ECO:0000256" key="1">
    <source>
        <dbReference type="ARBA" id="ARBA00022490"/>
    </source>
</evidence>
<sequence length="186" mass="20471">MSIRIRHVAKKRRKERQAKAPSLPLSNELVEAIEGWAEEAAAVHDLELYDVVASSAGGWSVQVFLDRPDAEPGTGVAVEDCARVSRYMEALLDADERVPERYVLEVSSPGVERKLKKPKHFSQAIGSDVVLVVREQIDGQNKVSGRLVAFEDDTLTVEMDGTPVTIPLDGVSRAKLTFDFSGAKQR</sequence>
<dbReference type="CDD" id="cd01734">
    <property type="entry name" value="YlxS_C"/>
    <property type="match status" value="1"/>
</dbReference>
<dbReference type="PANTHER" id="PTHR33867:SF1">
    <property type="entry name" value="RIBOSOME MATURATION FACTOR RIMP"/>
    <property type="match status" value="1"/>
</dbReference>
<dbReference type="SUPFAM" id="SSF74942">
    <property type="entry name" value="YhbC-like, C-terminal domain"/>
    <property type="match status" value="1"/>
</dbReference>
<evidence type="ECO:0000256" key="2">
    <source>
        <dbReference type="ARBA" id="ARBA00022517"/>
    </source>
</evidence>
<dbReference type="SUPFAM" id="SSF75420">
    <property type="entry name" value="YhbC-like, N-terminal domain"/>
    <property type="match status" value="1"/>
</dbReference>
<organism evidence="6 7">
    <name type="scientific">Lujinxingia litoralis</name>
    <dbReference type="NCBI Taxonomy" id="2211119"/>
    <lineage>
        <taxon>Bacteria</taxon>
        <taxon>Deltaproteobacteria</taxon>
        <taxon>Bradymonadales</taxon>
        <taxon>Lujinxingiaceae</taxon>
        <taxon>Lujinxingia</taxon>
    </lineage>
</organism>
<dbReference type="GO" id="GO:0000028">
    <property type="term" value="P:ribosomal small subunit assembly"/>
    <property type="evidence" value="ECO:0007669"/>
    <property type="project" value="TreeGrafter"/>
</dbReference>